<dbReference type="RefSeq" id="XP_033582559.1">
    <property type="nucleotide sequence ID" value="XM_033715047.1"/>
</dbReference>
<keyword evidence="3" id="KW-1185">Reference proteome</keyword>
<gene>
    <name evidence="2 4" type="ORF">BDZ99DRAFT_376887</name>
</gene>
<reference evidence="2 4" key="1">
    <citation type="journal article" date="2020" name="Stud. Mycol.">
        <title>101 Dothideomycetes genomes: a test case for predicting lifestyles and emergence of pathogens.</title>
        <authorList>
            <person name="Haridas S."/>
            <person name="Albert R."/>
            <person name="Binder M."/>
            <person name="Bloem J."/>
            <person name="Labutti K."/>
            <person name="Salamov A."/>
            <person name="Andreopoulos B."/>
            <person name="Baker S."/>
            <person name="Barry K."/>
            <person name="Bills G."/>
            <person name="Bluhm B."/>
            <person name="Cannon C."/>
            <person name="Castanera R."/>
            <person name="Culley D."/>
            <person name="Daum C."/>
            <person name="Ezra D."/>
            <person name="Gonzalez J."/>
            <person name="Henrissat B."/>
            <person name="Kuo A."/>
            <person name="Liang C."/>
            <person name="Lipzen A."/>
            <person name="Lutzoni F."/>
            <person name="Magnuson J."/>
            <person name="Mondo S."/>
            <person name="Nolan M."/>
            <person name="Ohm R."/>
            <person name="Pangilinan J."/>
            <person name="Park H.-J."/>
            <person name="Ramirez L."/>
            <person name="Alfaro M."/>
            <person name="Sun H."/>
            <person name="Tritt A."/>
            <person name="Yoshinaga Y."/>
            <person name="Zwiers L.-H."/>
            <person name="Turgeon B."/>
            <person name="Goodwin S."/>
            <person name="Spatafora J."/>
            <person name="Crous P."/>
            <person name="Grigoriev I."/>
        </authorList>
    </citation>
    <scope>NUCLEOTIDE SEQUENCE</scope>
    <source>
        <strain evidence="2 4">CBS 304.34</strain>
    </source>
</reference>
<evidence type="ECO:0000259" key="1">
    <source>
        <dbReference type="Pfam" id="PF24968"/>
    </source>
</evidence>
<accession>A0A6A6Z5W0</accession>
<dbReference type="Pfam" id="PF24968">
    <property type="entry name" value="DUF7770"/>
    <property type="match status" value="1"/>
</dbReference>
<evidence type="ECO:0000313" key="2">
    <source>
        <dbReference type="EMBL" id="KAF2815595.1"/>
    </source>
</evidence>
<reference evidence="4" key="3">
    <citation type="submission" date="2025-04" db="UniProtKB">
        <authorList>
            <consortium name="RefSeq"/>
        </authorList>
    </citation>
    <scope>IDENTIFICATION</scope>
    <source>
        <strain evidence="4">CBS 304.34</strain>
    </source>
</reference>
<dbReference type="OrthoDB" id="3527137at2759"/>
<dbReference type="InterPro" id="IPR056672">
    <property type="entry name" value="DUF7770"/>
</dbReference>
<protein>
    <recommendedName>
        <fullName evidence="1">DUF7770 domain-containing protein</fullName>
    </recommendedName>
</protein>
<sequence length="166" mass="18661">MSTSLRSDATVTAISVVVHNSGLFFDTDTRSGNHADIFLLYNGGSLRINMRKEAAHHNHGTLSITVHDYQRSNSSLQYFDLQPSAGLTVKHVTDLIYQNKRHQFNLSPSGKGCRYWVVTVLNDLRAAGYISSQSNPSVDTVHGYLRYNYSRGQNPEFEEIEPGTFY</sequence>
<evidence type="ECO:0000313" key="3">
    <source>
        <dbReference type="Proteomes" id="UP000504636"/>
    </source>
</evidence>
<organism evidence="2">
    <name type="scientific">Mytilinidion resinicola</name>
    <dbReference type="NCBI Taxonomy" id="574789"/>
    <lineage>
        <taxon>Eukaryota</taxon>
        <taxon>Fungi</taxon>
        <taxon>Dikarya</taxon>
        <taxon>Ascomycota</taxon>
        <taxon>Pezizomycotina</taxon>
        <taxon>Dothideomycetes</taxon>
        <taxon>Pleosporomycetidae</taxon>
        <taxon>Mytilinidiales</taxon>
        <taxon>Mytilinidiaceae</taxon>
        <taxon>Mytilinidion</taxon>
    </lineage>
</organism>
<dbReference type="Proteomes" id="UP000504636">
    <property type="component" value="Unplaced"/>
</dbReference>
<dbReference type="EMBL" id="MU003693">
    <property type="protein sequence ID" value="KAF2815595.1"/>
    <property type="molecule type" value="Genomic_DNA"/>
</dbReference>
<name>A0A6A6Z5W0_9PEZI</name>
<feature type="domain" description="DUF7770" evidence="1">
    <location>
        <begin position="14"/>
        <end position="166"/>
    </location>
</feature>
<dbReference type="GeneID" id="54455940"/>
<proteinExistence type="predicted"/>
<reference evidence="4" key="2">
    <citation type="submission" date="2020-04" db="EMBL/GenBank/DDBJ databases">
        <authorList>
            <consortium name="NCBI Genome Project"/>
        </authorList>
    </citation>
    <scope>NUCLEOTIDE SEQUENCE</scope>
    <source>
        <strain evidence="4">CBS 304.34</strain>
    </source>
</reference>
<evidence type="ECO:0000313" key="4">
    <source>
        <dbReference type="RefSeq" id="XP_033582559.1"/>
    </source>
</evidence>
<dbReference type="AlphaFoldDB" id="A0A6A6Z5W0"/>